<organism evidence="2 3">
    <name type="scientific">Haematococcus lacustris</name>
    <name type="common">Green alga</name>
    <name type="synonym">Haematococcus pluvialis</name>
    <dbReference type="NCBI Taxonomy" id="44745"/>
    <lineage>
        <taxon>Eukaryota</taxon>
        <taxon>Viridiplantae</taxon>
        <taxon>Chlorophyta</taxon>
        <taxon>core chlorophytes</taxon>
        <taxon>Chlorophyceae</taxon>
        <taxon>CS clade</taxon>
        <taxon>Chlamydomonadales</taxon>
        <taxon>Haematococcaceae</taxon>
        <taxon>Haematococcus</taxon>
    </lineage>
</organism>
<keyword evidence="3" id="KW-1185">Reference proteome</keyword>
<name>A0A699ZNR9_HAELA</name>
<accession>A0A699ZNR9</accession>
<protein>
    <submittedName>
        <fullName evidence="2">Uncharacterized protein</fullName>
    </submittedName>
</protein>
<dbReference type="EMBL" id="BLLF01001626">
    <property type="protein sequence ID" value="GFH20394.1"/>
    <property type="molecule type" value="Genomic_DNA"/>
</dbReference>
<feature type="region of interest" description="Disordered" evidence="1">
    <location>
        <begin position="1"/>
        <end position="49"/>
    </location>
</feature>
<dbReference type="Proteomes" id="UP000485058">
    <property type="component" value="Unassembled WGS sequence"/>
</dbReference>
<evidence type="ECO:0000256" key="1">
    <source>
        <dbReference type="SAM" id="MobiDB-lite"/>
    </source>
</evidence>
<feature type="compositionally biased region" description="Basic and acidic residues" evidence="1">
    <location>
        <begin position="37"/>
        <end position="48"/>
    </location>
</feature>
<feature type="compositionally biased region" description="Basic and acidic residues" evidence="1">
    <location>
        <begin position="1"/>
        <end position="10"/>
    </location>
</feature>
<sequence>MVCDGARDARCSGGTPPKGSVGVAVPQTLTSGKRTGGGHDDQLGRTDDGDGLLRFSHQPFSCLGGLPIRRLRTFHIALQS</sequence>
<gene>
    <name evidence="2" type="ORF">HaLaN_17505</name>
</gene>
<evidence type="ECO:0000313" key="2">
    <source>
        <dbReference type="EMBL" id="GFH20394.1"/>
    </source>
</evidence>
<comment type="caution">
    <text evidence="2">The sequence shown here is derived from an EMBL/GenBank/DDBJ whole genome shotgun (WGS) entry which is preliminary data.</text>
</comment>
<dbReference type="AlphaFoldDB" id="A0A699ZNR9"/>
<proteinExistence type="predicted"/>
<evidence type="ECO:0000313" key="3">
    <source>
        <dbReference type="Proteomes" id="UP000485058"/>
    </source>
</evidence>
<reference evidence="2 3" key="1">
    <citation type="submission" date="2020-02" db="EMBL/GenBank/DDBJ databases">
        <title>Draft genome sequence of Haematococcus lacustris strain NIES-144.</title>
        <authorList>
            <person name="Morimoto D."/>
            <person name="Nakagawa S."/>
            <person name="Yoshida T."/>
            <person name="Sawayama S."/>
        </authorList>
    </citation>
    <scope>NUCLEOTIDE SEQUENCE [LARGE SCALE GENOMIC DNA]</scope>
    <source>
        <strain evidence="2 3">NIES-144</strain>
    </source>
</reference>